<dbReference type="RefSeq" id="WP_109592204.1">
    <property type="nucleotide sequence ID" value="NZ_BONA01000026.1"/>
</dbReference>
<protein>
    <submittedName>
        <fullName evidence="3">Uncharacterized protein</fullName>
    </submittedName>
</protein>
<dbReference type="PROSITE" id="PS51257">
    <property type="entry name" value="PROKAR_LIPOPROTEIN"/>
    <property type="match status" value="1"/>
</dbReference>
<name>A0A316FLE8_9ACTN</name>
<comment type="caution">
    <text evidence="3">The sequence shown here is derived from an EMBL/GenBank/DDBJ whole genome shotgun (WGS) entry which is preliminary data.</text>
</comment>
<gene>
    <name evidence="3" type="ORF">BC793_104403</name>
</gene>
<sequence>MSRRIRWAAGATAVLGLLPGLAACTPGPWPMIAVRSVGGDPVVLLAGCDDFQIDRISVYPTSPDPTESTDGPRRRIERTGTVVPDSMPLFGPPPAGWTVTDDGLTEPAPGGLYGLGAASGTDDAVPVNFTVEDLAPLGPDEVLVGRSGSRQEKVTEQEFRRRAGQSC</sequence>
<dbReference type="EMBL" id="QGGR01000004">
    <property type="protein sequence ID" value="PWK49728.1"/>
    <property type="molecule type" value="Genomic_DNA"/>
</dbReference>
<accession>A0A316FLE8</accession>
<keyword evidence="2" id="KW-0732">Signal</keyword>
<evidence type="ECO:0000256" key="2">
    <source>
        <dbReference type="SAM" id="SignalP"/>
    </source>
</evidence>
<feature type="chain" id="PRO_5016401501" evidence="2">
    <location>
        <begin position="23"/>
        <end position="167"/>
    </location>
</feature>
<organism evidence="3 4">
    <name type="scientific">Actinoplanes xinjiangensis</name>
    <dbReference type="NCBI Taxonomy" id="512350"/>
    <lineage>
        <taxon>Bacteria</taxon>
        <taxon>Bacillati</taxon>
        <taxon>Actinomycetota</taxon>
        <taxon>Actinomycetes</taxon>
        <taxon>Micromonosporales</taxon>
        <taxon>Micromonosporaceae</taxon>
        <taxon>Actinoplanes</taxon>
    </lineage>
</organism>
<dbReference type="AlphaFoldDB" id="A0A316FLE8"/>
<keyword evidence="4" id="KW-1185">Reference proteome</keyword>
<feature type="signal peptide" evidence="2">
    <location>
        <begin position="1"/>
        <end position="22"/>
    </location>
</feature>
<evidence type="ECO:0000256" key="1">
    <source>
        <dbReference type="SAM" id="MobiDB-lite"/>
    </source>
</evidence>
<evidence type="ECO:0000313" key="3">
    <source>
        <dbReference type="EMBL" id="PWK49728.1"/>
    </source>
</evidence>
<dbReference type="OrthoDB" id="3390429at2"/>
<reference evidence="3 4" key="1">
    <citation type="submission" date="2018-05" db="EMBL/GenBank/DDBJ databases">
        <title>Genomic Encyclopedia of Archaeal and Bacterial Type Strains, Phase II (KMG-II): from individual species to whole genera.</title>
        <authorList>
            <person name="Goeker M."/>
        </authorList>
    </citation>
    <scope>NUCLEOTIDE SEQUENCE [LARGE SCALE GENOMIC DNA]</scope>
    <source>
        <strain evidence="3 4">DSM 45184</strain>
    </source>
</reference>
<dbReference type="Proteomes" id="UP000245697">
    <property type="component" value="Unassembled WGS sequence"/>
</dbReference>
<evidence type="ECO:0000313" key="4">
    <source>
        <dbReference type="Proteomes" id="UP000245697"/>
    </source>
</evidence>
<feature type="region of interest" description="Disordered" evidence="1">
    <location>
        <begin position="57"/>
        <end position="104"/>
    </location>
</feature>
<feature type="region of interest" description="Disordered" evidence="1">
    <location>
        <begin position="140"/>
        <end position="167"/>
    </location>
</feature>
<proteinExistence type="predicted"/>
<feature type="compositionally biased region" description="Basic and acidic residues" evidence="1">
    <location>
        <begin position="149"/>
        <end position="161"/>
    </location>
</feature>